<dbReference type="GO" id="GO:0008649">
    <property type="term" value="F:rRNA methyltransferase activity"/>
    <property type="evidence" value="ECO:0007669"/>
    <property type="project" value="InterPro"/>
</dbReference>
<evidence type="ECO:0000256" key="7">
    <source>
        <dbReference type="ARBA" id="ARBA00022679"/>
    </source>
</evidence>
<comment type="catalytic activity">
    <reaction evidence="12">
        <text>cytidine(967) in 16S rRNA + S-adenosyl-L-methionine = 5-methylcytidine(967) in 16S rRNA + S-adenosyl-L-homocysteine + H(+)</text>
        <dbReference type="Rhea" id="RHEA:42748"/>
        <dbReference type="Rhea" id="RHEA-COMP:10219"/>
        <dbReference type="Rhea" id="RHEA-COMP:10220"/>
        <dbReference type="ChEBI" id="CHEBI:15378"/>
        <dbReference type="ChEBI" id="CHEBI:57856"/>
        <dbReference type="ChEBI" id="CHEBI:59789"/>
        <dbReference type="ChEBI" id="CHEBI:74483"/>
        <dbReference type="ChEBI" id="CHEBI:82748"/>
        <dbReference type="EC" id="2.1.1.176"/>
    </reaction>
</comment>
<dbReference type="SUPFAM" id="SSF53335">
    <property type="entry name" value="S-adenosyl-L-methionine-dependent methyltransferases"/>
    <property type="match status" value="1"/>
</dbReference>
<keyword evidence="9 13" id="KW-0694">RNA-binding</keyword>
<evidence type="ECO:0000256" key="5">
    <source>
        <dbReference type="ARBA" id="ARBA00022552"/>
    </source>
</evidence>
<feature type="binding site" evidence="13">
    <location>
        <begin position="253"/>
        <end position="259"/>
    </location>
    <ligand>
        <name>S-adenosyl-L-methionine</name>
        <dbReference type="ChEBI" id="CHEBI:59789"/>
    </ligand>
</feature>
<evidence type="ECO:0000256" key="1">
    <source>
        <dbReference type="ARBA" id="ARBA00002724"/>
    </source>
</evidence>
<evidence type="ECO:0000313" key="16">
    <source>
        <dbReference type="Proteomes" id="UP000886741"/>
    </source>
</evidence>
<evidence type="ECO:0000256" key="11">
    <source>
        <dbReference type="ARBA" id="ARBA00031088"/>
    </source>
</evidence>
<dbReference type="EC" id="2.1.1.176" evidence="3"/>
<dbReference type="EMBL" id="DVJJ01000069">
    <property type="protein sequence ID" value="HIS64596.1"/>
    <property type="molecule type" value="Genomic_DNA"/>
</dbReference>
<dbReference type="NCBIfam" id="TIGR00563">
    <property type="entry name" value="rsmB"/>
    <property type="match status" value="1"/>
</dbReference>
<dbReference type="PROSITE" id="PS51686">
    <property type="entry name" value="SAM_MT_RSMB_NOP"/>
    <property type="match status" value="1"/>
</dbReference>
<keyword evidence="5" id="KW-0698">rRNA processing</keyword>
<evidence type="ECO:0000256" key="10">
    <source>
        <dbReference type="ARBA" id="ARBA00030399"/>
    </source>
</evidence>
<dbReference type="InterPro" id="IPR029063">
    <property type="entry name" value="SAM-dependent_MTases_sf"/>
</dbReference>
<feature type="domain" description="SAM-dependent MTase RsmB/NOP-type" evidence="14">
    <location>
        <begin position="163"/>
        <end position="434"/>
    </location>
</feature>
<feature type="binding site" evidence="13">
    <location>
        <position position="322"/>
    </location>
    <ligand>
        <name>S-adenosyl-L-methionine</name>
        <dbReference type="ChEBI" id="CHEBI:59789"/>
    </ligand>
</feature>
<dbReference type="PANTHER" id="PTHR22807">
    <property type="entry name" value="NOP2 YEAST -RELATED NOL1/NOP2/FMU SUN DOMAIN-CONTAINING"/>
    <property type="match status" value="1"/>
</dbReference>
<dbReference type="GO" id="GO:0005737">
    <property type="term" value="C:cytoplasm"/>
    <property type="evidence" value="ECO:0007669"/>
    <property type="project" value="UniProtKB-SubCell"/>
</dbReference>
<reference evidence="15" key="1">
    <citation type="submission" date="2020-10" db="EMBL/GenBank/DDBJ databases">
        <authorList>
            <person name="Gilroy R."/>
        </authorList>
    </citation>
    <scope>NUCLEOTIDE SEQUENCE</scope>
    <source>
        <strain evidence="15">ChiBcec16-1751</strain>
    </source>
</reference>
<name>A0A9D1JSV5_9FIRM</name>
<keyword evidence="8 13" id="KW-0949">S-adenosyl-L-methionine</keyword>
<dbReference type="Pfam" id="PF01029">
    <property type="entry name" value="NusB"/>
    <property type="match status" value="1"/>
</dbReference>
<dbReference type="PRINTS" id="PR02008">
    <property type="entry name" value="RCMTFAMILY"/>
</dbReference>
<sequence length="435" mass="48002">MSARNTALAALIACRKNDAWSDGVLKDYIRRDRLDSRDAALATRLCYGVVQNRLLLDFYLTEFVKGGLRKLQPVVQDILRLSVYQIVFMDRIPPSAAVNEAVEQGKRYANPRAAGLINGVLRSVLRAGKDLPQPSDLSTRYSHPEGLVELLRDNVGEDLLEPLLQSHNTSPATVVQYNPLKTTEADLCRRWDEQGVTYAPHPWMPGCYELSGTGNLEQMDTFRDGSLLVQDAAAKLPAVVAEIEPGMSILDCCAAPGGKSFAAAMALQNRGKLISCDIHPHKIQLIEKGAERLGIETLTAQVQDASAFNPQWENAMDVVLADVPCSGLGTIRKKPDIRYKALKPLEGLPVVQRRILDNVCRYVRPGGVLIYSTCTILHRENEDIVDSFLREHPDFAAERMALPEGLGVGVVSRLTLLPCVHQCDGFFVAKLRKIP</sequence>
<dbReference type="InterPro" id="IPR049560">
    <property type="entry name" value="MeTrfase_RsmB-F_NOP2_cat"/>
</dbReference>
<keyword evidence="4" id="KW-0963">Cytoplasm</keyword>
<dbReference type="Gene3D" id="1.10.940.10">
    <property type="entry name" value="NusB-like"/>
    <property type="match status" value="1"/>
</dbReference>
<feature type="binding site" evidence="13">
    <location>
        <position position="277"/>
    </location>
    <ligand>
        <name>S-adenosyl-L-methionine</name>
        <dbReference type="ChEBI" id="CHEBI:59789"/>
    </ligand>
</feature>
<evidence type="ECO:0000256" key="12">
    <source>
        <dbReference type="ARBA" id="ARBA00047283"/>
    </source>
</evidence>
<dbReference type="CDD" id="cd02440">
    <property type="entry name" value="AdoMet_MTases"/>
    <property type="match status" value="1"/>
</dbReference>
<evidence type="ECO:0000256" key="2">
    <source>
        <dbReference type="ARBA" id="ARBA00004496"/>
    </source>
</evidence>
<evidence type="ECO:0000259" key="14">
    <source>
        <dbReference type="PROSITE" id="PS51686"/>
    </source>
</evidence>
<comment type="subcellular location">
    <subcellularLocation>
        <location evidence="2">Cytoplasm</location>
    </subcellularLocation>
</comment>
<gene>
    <name evidence="15" type="primary">rsmB</name>
    <name evidence="15" type="ORF">IAA83_04395</name>
</gene>
<dbReference type="Pfam" id="PF01189">
    <property type="entry name" value="Methyltr_RsmB-F"/>
    <property type="match status" value="1"/>
</dbReference>
<dbReference type="InterPro" id="IPR023267">
    <property type="entry name" value="RCMT"/>
</dbReference>
<reference evidence="15" key="2">
    <citation type="journal article" date="2021" name="PeerJ">
        <title>Extensive microbial diversity within the chicken gut microbiome revealed by metagenomics and culture.</title>
        <authorList>
            <person name="Gilroy R."/>
            <person name="Ravi A."/>
            <person name="Getino M."/>
            <person name="Pursley I."/>
            <person name="Horton D.L."/>
            <person name="Alikhan N.F."/>
            <person name="Baker D."/>
            <person name="Gharbi K."/>
            <person name="Hall N."/>
            <person name="Watson M."/>
            <person name="Adriaenssens E.M."/>
            <person name="Foster-Nyarko E."/>
            <person name="Jarju S."/>
            <person name="Secka A."/>
            <person name="Antonio M."/>
            <person name="Oren A."/>
            <person name="Chaudhuri R.R."/>
            <person name="La Ragione R."/>
            <person name="Hildebrand F."/>
            <person name="Pallen M.J."/>
        </authorList>
    </citation>
    <scope>NUCLEOTIDE SEQUENCE</scope>
    <source>
        <strain evidence="15">ChiBcec16-1751</strain>
    </source>
</reference>
<comment type="similarity">
    <text evidence="13">Belongs to the class I-like SAM-binding methyltransferase superfamily. RsmB/NOP family.</text>
</comment>
<proteinExistence type="inferred from homology"/>
<dbReference type="GO" id="GO:0006355">
    <property type="term" value="P:regulation of DNA-templated transcription"/>
    <property type="evidence" value="ECO:0007669"/>
    <property type="project" value="InterPro"/>
</dbReference>
<dbReference type="InterPro" id="IPR006027">
    <property type="entry name" value="NusB_RsmB_TIM44"/>
</dbReference>
<dbReference type="AlphaFoldDB" id="A0A9D1JSV5"/>
<dbReference type="InterPro" id="IPR004573">
    <property type="entry name" value="rRNA_ssu_MeTfrase_B"/>
</dbReference>
<comment type="caution">
    <text evidence="15">The sequence shown here is derived from an EMBL/GenBank/DDBJ whole genome shotgun (WGS) entry which is preliminary data.</text>
</comment>
<feature type="active site" description="Nucleophile" evidence="13">
    <location>
        <position position="374"/>
    </location>
</feature>
<dbReference type="InterPro" id="IPR035926">
    <property type="entry name" value="NusB-like_sf"/>
</dbReference>
<evidence type="ECO:0000256" key="3">
    <source>
        <dbReference type="ARBA" id="ARBA00012140"/>
    </source>
</evidence>
<dbReference type="PANTHER" id="PTHR22807:SF53">
    <property type="entry name" value="RIBOSOMAL RNA SMALL SUBUNIT METHYLTRANSFERASE B-RELATED"/>
    <property type="match status" value="1"/>
</dbReference>
<dbReference type="GO" id="GO:0003723">
    <property type="term" value="F:RNA binding"/>
    <property type="evidence" value="ECO:0007669"/>
    <property type="project" value="UniProtKB-UniRule"/>
</dbReference>
<keyword evidence="6 13" id="KW-0489">Methyltransferase</keyword>
<protein>
    <recommendedName>
        <fullName evidence="3">16S rRNA (cytosine(967)-C(5))-methyltransferase</fullName>
        <ecNumber evidence="3">2.1.1.176</ecNumber>
    </recommendedName>
    <alternativeName>
        <fullName evidence="10">16S rRNA m5C967 methyltransferase</fullName>
    </alternativeName>
    <alternativeName>
        <fullName evidence="11">rRNA (cytosine-C(5)-)-methyltransferase RsmB</fullName>
    </alternativeName>
</protein>
<dbReference type="Gene3D" id="3.40.50.150">
    <property type="entry name" value="Vaccinia Virus protein VP39"/>
    <property type="match status" value="1"/>
</dbReference>
<evidence type="ECO:0000256" key="13">
    <source>
        <dbReference type="PROSITE-ProRule" id="PRU01023"/>
    </source>
</evidence>
<comment type="function">
    <text evidence="1">Specifically methylates the cytosine at position 967 (m5C967) of 16S rRNA.</text>
</comment>
<dbReference type="Pfam" id="PF22458">
    <property type="entry name" value="RsmF-B_ferredox"/>
    <property type="match status" value="1"/>
</dbReference>
<dbReference type="NCBIfam" id="NF011494">
    <property type="entry name" value="PRK14902.1"/>
    <property type="match status" value="1"/>
</dbReference>
<evidence type="ECO:0000256" key="6">
    <source>
        <dbReference type="ARBA" id="ARBA00022603"/>
    </source>
</evidence>
<evidence type="ECO:0000313" key="15">
    <source>
        <dbReference type="EMBL" id="HIS64596.1"/>
    </source>
</evidence>
<evidence type="ECO:0000256" key="8">
    <source>
        <dbReference type="ARBA" id="ARBA00022691"/>
    </source>
</evidence>
<feature type="binding site" evidence="13">
    <location>
        <position position="304"/>
    </location>
    <ligand>
        <name>S-adenosyl-L-methionine</name>
        <dbReference type="ChEBI" id="CHEBI:59789"/>
    </ligand>
</feature>
<dbReference type="InterPro" id="IPR001678">
    <property type="entry name" value="MeTrfase_RsmB-F_NOP2_dom"/>
</dbReference>
<dbReference type="SUPFAM" id="SSF48013">
    <property type="entry name" value="NusB-like"/>
    <property type="match status" value="1"/>
</dbReference>
<dbReference type="Proteomes" id="UP000886741">
    <property type="component" value="Unassembled WGS sequence"/>
</dbReference>
<keyword evidence="7 13" id="KW-0808">Transferase</keyword>
<dbReference type="InterPro" id="IPR054728">
    <property type="entry name" value="RsmB-like_ferredoxin"/>
</dbReference>
<accession>A0A9D1JSV5</accession>
<evidence type="ECO:0000256" key="4">
    <source>
        <dbReference type="ARBA" id="ARBA00022490"/>
    </source>
</evidence>
<evidence type="ECO:0000256" key="9">
    <source>
        <dbReference type="ARBA" id="ARBA00022884"/>
    </source>
</evidence>
<organism evidence="15 16">
    <name type="scientific">Candidatus Avoscillospira avistercoris</name>
    <dbReference type="NCBI Taxonomy" id="2840707"/>
    <lineage>
        <taxon>Bacteria</taxon>
        <taxon>Bacillati</taxon>
        <taxon>Bacillota</taxon>
        <taxon>Clostridia</taxon>
        <taxon>Eubacteriales</taxon>
        <taxon>Oscillospiraceae</taxon>
        <taxon>Oscillospiraceae incertae sedis</taxon>
        <taxon>Candidatus Avoscillospira</taxon>
    </lineage>
</organism>